<gene>
    <name evidence="2" type="ORF">QVD17_06480</name>
</gene>
<keyword evidence="3" id="KW-1185">Reference proteome</keyword>
<accession>A0AAD8LKQ7</accession>
<organism evidence="2 3">
    <name type="scientific">Tagetes erecta</name>
    <name type="common">African marigold</name>
    <dbReference type="NCBI Taxonomy" id="13708"/>
    <lineage>
        <taxon>Eukaryota</taxon>
        <taxon>Viridiplantae</taxon>
        <taxon>Streptophyta</taxon>
        <taxon>Embryophyta</taxon>
        <taxon>Tracheophyta</taxon>
        <taxon>Spermatophyta</taxon>
        <taxon>Magnoliopsida</taxon>
        <taxon>eudicotyledons</taxon>
        <taxon>Gunneridae</taxon>
        <taxon>Pentapetalae</taxon>
        <taxon>asterids</taxon>
        <taxon>campanulids</taxon>
        <taxon>Asterales</taxon>
        <taxon>Asteraceae</taxon>
        <taxon>Asteroideae</taxon>
        <taxon>Heliantheae alliance</taxon>
        <taxon>Tageteae</taxon>
        <taxon>Tagetes</taxon>
    </lineage>
</organism>
<protein>
    <submittedName>
        <fullName evidence="2">Uncharacterized protein</fullName>
    </submittedName>
</protein>
<dbReference type="AlphaFoldDB" id="A0AAD8LKQ7"/>
<evidence type="ECO:0000313" key="3">
    <source>
        <dbReference type="Proteomes" id="UP001229421"/>
    </source>
</evidence>
<name>A0AAD8LKQ7_TARER</name>
<feature type="region of interest" description="Disordered" evidence="1">
    <location>
        <begin position="1"/>
        <end position="25"/>
    </location>
</feature>
<evidence type="ECO:0000313" key="2">
    <source>
        <dbReference type="EMBL" id="KAK1440651.1"/>
    </source>
</evidence>
<reference evidence="2" key="1">
    <citation type="journal article" date="2023" name="bioRxiv">
        <title>Improved chromosome-level genome assembly for marigold (Tagetes erecta).</title>
        <authorList>
            <person name="Jiang F."/>
            <person name="Yuan L."/>
            <person name="Wang S."/>
            <person name="Wang H."/>
            <person name="Xu D."/>
            <person name="Wang A."/>
            <person name="Fan W."/>
        </authorList>
    </citation>
    <scope>NUCLEOTIDE SEQUENCE</scope>
    <source>
        <strain evidence="2">WSJ</strain>
        <tissue evidence="2">Leaf</tissue>
    </source>
</reference>
<sequence length="77" mass="7928">MDGVQPRAGTPPPWLDGEAGTGMGGLEHRCGDGMVVAPSMVGVLGDGMVDKEGVRWQILIDGLLGDEGDGIDHPPHP</sequence>
<evidence type="ECO:0000256" key="1">
    <source>
        <dbReference type="SAM" id="MobiDB-lite"/>
    </source>
</evidence>
<comment type="caution">
    <text evidence="2">The sequence shown here is derived from an EMBL/GenBank/DDBJ whole genome shotgun (WGS) entry which is preliminary data.</text>
</comment>
<dbReference type="EMBL" id="JAUHHV010000001">
    <property type="protein sequence ID" value="KAK1440651.1"/>
    <property type="molecule type" value="Genomic_DNA"/>
</dbReference>
<dbReference type="Proteomes" id="UP001229421">
    <property type="component" value="Unassembled WGS sequence"/>
</dbReference>
<proteinExistence type="predicted"/>